<keyword evidence="3" id="KW-1185">Reference proteome</keyword>
<dbReference type="Proteomes" id="UP000203816">
    <property type="component" value="Segment"/>
</dbReference>
<dbReference type="GeneID" id="29059231"/>
<protein>
    <submittedName>
        <fullName evidence="2">Prohead core protein</fullName>
    </submittedName>
</protein>
<evidence type="ECO:0000313" key="3">
    <source>
        <dbReference type="Proteomes" id="UP000203816"/>
    </source>
</evidence>
<feature type="region of interest" description="Disordered" evidence="1">
    <location>
        <begin position="42"/>
        <end position="71"/>
    </location>
</feature>
<reference evidence="2 3" key="1">
    <citation type="submission" date="2016-04" db="EMBL/GenBank/DDBJ databases">
        <title>Comparative genomics of Morganella phages MP1 and MP2 define new clades among the T4 and T7-like Viruses.</title>
        <authorList>
            <person name="Pinto G."/>
            <person name="Oliveira A."/>
            <person name="Malgorzata L."/>
            <person name="Kropinski A."/>
            <person name="Azeredo J."/>
        </authorList>
    </citation>
    <scope>NUCLEOTIDE SEQUENCE [LARGE SCALE GENOMIC DNA]</scope>
</reference>
<dbReference type="Pfam" id="PF17634">
    <property type="entry name" value="GP67"/>
    <property type="match status" value="1"/>
</dbReference>
<dbReference type="EMBL" id="KX078569">
    <property type="protein sequence ID" value="ANM46631.1"/>
    <property type="molecule type" value="Genomic_DNA"/>
</dbReference>
<feature type="compositionally biased region" description="Acidic residues" evidence="1">
    <location>
        <begin position="46"/>
        <end position="59"/>
    </location>
</feature>
<feature type="compositionally biased region" description="Basic and acidic residues" evidence="1">
    <location>
        <begin position="60"/>
        <end position="71"/>
    </location>
</feature>
<name>A0A192YCM1_9CAUD</name>
<evidence type="ECO:0000256" key="1">
    <source>
        <dbReference type="SAM" id="MobiDB-lite"/>
    </source>
</evidence>
<evidence type="ECO:0000313" key="2">
    <source>
        <dbReference type="EMBL" id="ANM46631.1"/>
    </source>
</evidence>
<dbReference type="InterPro" id="IPR035114">
    <property type="entry name" value="GP67"/>
</dbReference>
<dbReference type="OrthoDB" id="27665at10239"/>
<organism evidence="2 3">
    <name type="scientific">Morganella phage vB_MmoM_MP1</name>
    <dbReference type="NCBI Taxonomy" id="1852628"/>
    <lineage>
        <taxon>Viruses</taxon>
        <taxon>Duplodnaviria</taxon>
        <taxon>Heunggongvirae</taxon>
        <taxon>Uroviricota</taxon>
        <taxon>Caudoviricetes</taxon>
        <taxon>Pantevenvirales</taxon>
        <taxon>Straboviridae</taxon>
        <taxon>Gualtarvirus</taxon>
        <taxon>Gualtarvirus mp1</taxon>
    </lineage>
</organism>
<gene>
    <name evidence="2" type="ORF">MP1_gp0164</name>
</gene>
<sequence length="71" mass="8234">MKSFIDAVKNNDLVEAKKVFNQMMQEATAKLVEDEKIKIAKSVVVEGEEKEETEDDEDKEKDKKDKDEKED</sequence>
<proteinExistence type="predicted"/>
<accession>A0A192YCM1</accession>
<dbReference type="KEGG" id="vg:29059231"/>
<dbReference type="RefSeq" id="YP_009280022.1">
    <property type="nucleotide sequence ID" value="NC_031020.1"/>
</dbReference>